<evidence type="ECO:0000256" key="3">
    <source>
        <dbReference type="ARBA" id="ARBA00023136"/>
    </source>
</evidence>
<evidence type="ECO:0000313" key="7">
    <source>
        <dbReference type="EMBL" id="MDC3415869.1"/>
    </source>
</evidence>
<comment type="caution">
    <text evidence="7">The sequence shown here is derived from an EMBL/GenBank/DDBJ whole genome shotgun (WGS) entry which is preliminary data.</text>
</comment>
<dbReference type="EMBL" id="JAMQKC010000002">
    <property type="protein sequence ID" value="MDC3415869.1"/>
    <property type="molecule type" value="Genomic_DNA"/>
</dbReference>
<gene>
    <name evidence="7" type="ORF">NC799_02965</name>
</gene>
<name>A0A9X4ADY8_9BACI</name>
<evidence type="ECO:0000256" key="4">
    <source>
        <dbReference type="PIRNR" id="PIRNR005690"/>
    </source>
</evidence>
<protein>
    <submittedName>
        <fullName evidence="7">Spore germination protein</fullName>
    </submittedName>
</protein>
<comment type="subcellular location">
    <subcellularLocation>
        <location evidence="4">Cell membrane</location>
    </subcellularLocation>
    <subcellularLocation>
        <location evidence="1">Membrane</location>
        <topology evidence="1">Multi-pass membrane protein</topology>
    </subcellularLocation>
</comment>
<dbReference type="InterPro" id="IPR050768">
    <property type="entry name" value="UPF0353/GerABKA_families"/>
</dbReference>
<dbReference type="PANTHER" id="PTHR22550">
    <property type="entry name" value="SPORE GERMINATION PROTEIN"/>
    <property type="match status" value="1"/>
</dbReference>
<dbReference type="GO" id="GO:0005886">
    <property type="term" value="C:plasma membrane"/>
    <property type="evidence" value="ECO:0007669"/>
    <property type="project" value="UniProtKB-SubCell"/>
</dbReference>
<keyword evidence="6" id="KW-0812">Transmembrane</keyword>
<dbReference type="InterPro" id="IPR004995">
    <property type="entry name" value="Spore_Ger"/>
</dbReference>
<dbReference type="Proteomes" id="UP001145069">
    <property type="component" value="Unassembled WGS sequence"/>
</dbReference>
<feature type="transmembrane region" description="Helical" evidence="6">
    <location>
        <begin position="447"/>
        <end position="472"/>
    </location>
</feature>
<organism evidence="7 8">
    <name type="scientific">Aquibacillus salsiterrae</name>
    <dbReference type="NCBI Taxonomy" id="2950439"/>
    <lineage>
        <taxon>Bacteria</taxon>
        <taxon>Bacillati</taxon>
        <taxon>Bacillota</taxon>
        <taxon>Bacilli</taxon>
        <taxon>Bacillales</taxon>
        <taxon>Bacillaceae</taxon>
        <taxon>Aquibacillus</taxon>
    </lineage>
</organism>
<reference evidence="7" key="1">
    <citation type="submission" date="2022-06" db="EMBL/GenBank/DDBJ databases">
        <title>Aquibacillus sp. a new bacterium isolated from soil saline samples.</title>
        <authorList>
            <person name="Galisteo C."/>
            <person name="De La Haba R."/>
            <person name="Sanchez-Porro C."/>
            <person name="Ventosa A."/>
        </authorList>
    </citation>
    <scope>NUCLEOTIDE SEQUENCE</scope>
    <source>
        <strain evidence="7">3ASR75-54</strain>
    </source>
</reference>
<dbReference type="PANTHER" id="PTHR22550:SF5">
    <property type="entry name" value="LEUCINE ZIPPER PROTEIN 4"/>
    <property type="match status" value="1"/>
</dbReference>
<feature type="transmembrane region" description="Helical" evidence="6">
    <location>
        <begin position="324"/>
        <end position="346"/>
    </location>
</feature>
<dbReference type="GO" id="GO:0009847">
    <property type="term" value="P:spore germination"/>
    <property type="evidence" value="ECO:0007669"/>
    <property type="project" value="UniProtKB-UniRule"/>
</dbReference>
<accession>A0A9X4ADY8</accession>
<comment type="similarity">
    <text evidence="2 4">Belongs to the GerABKA family.</text>
</comment>
<feature type="region of interest" description="Disordered" evidence="5">
    <location>
        <begin position="1"/>
        <end position="37"/>
    </location>
</feature>
<keyword evidence="6" id="KW-1133">Transmembrane helix</keyword>
<evidence type="ECO:0000313" key="8">
    <source>
        <dbReference type="Proteomes" id="UP001145069"/>
    </source>
</evidence>
<dbReference type="RefSeq" id="WP_272444846.1">
    <property type="nucleotide sequence ID" value="NZ_JAMQKC010000002.1"/>
</dbReference>
<dbReference type="Pfam" id="PF03323">
    <property type="entry name" value="GerA"/>
    <property type="match status" value="1"/>
</dbReference>
<keyword evidence="8" id="KW-1185">Reference proteome</keyword>
<evidence type="ECO:0000256" key="1">
    <source>
        <dbReference type="ARBA" id="ARBA00004141"/>
    </source>
</evidence>
<feature type="transmembrane region" description="Helical" evidence="6">
    <location>
        <begin position="416"/>
        <end position="435"/>
    </location>
</feature>
<feature type="region of interest" description="Disordered" evidence="5">
    <location>
        <begin position="519"/>
        <end position="541"/>
    </location>
</feature>
<evidence type="ECO:0000256" key="2">
    <source>
        <dbReference type="ARBA" id="ARBA00005278"/>
    </source>
</evidence>
<sequence>MKKGIQLRRVKVQKKQQQKEQQQNNTDKKNKTPIPLSTNIDQNIQTIKQDLGNSADIVIRKMNIGSSGNDQIAICYTNGLVDTKTVQNVIIKTLLVDIREAYLQNENKSKLSELFENHTLPGGEITKVTDLDNSKHDLLSGNTILLINGESVGFSIDTKGWASRSIEEPSTQTVVRGPKEGFVESLRTNTALVRRKIKSEDLWIEQIQIGQKTKTDIAILYMNGIVNQKILDEVKTRLKRVQVDGIFEGGSLEELIQDETFTPFPTIYNTERPDSAASNLLEGRVVIIIDGTPFALVAPALFVQFLQSSEDYYQRADMASFLRLLRFVAFMLALLIPSSYIAVTTFHQDMLPTTLLVSLAAQREGVPFPAFIEALLMEIVFEILREAGVRMPRAIGSAISIVGALVLGQAAVDAGIVSNVMVIVVSITAISSFVIPEYNLAIAVRLLRFFFMLLAASFGMFGIIIGLIMMVIHLTSLRSFGVPYLSPMAPFNKEGQKDSLIRLPQWALFSRPKMIAQDDYIREETPAPEPKNSEDLKGEGE</sequence>
<dbReference type="AlphaFoldDB" id="A0A9X4ADY8"/>
<feature type="compositionally biased region" description="Basic residues" evidence="5">
    <location>
        <begin position="1"/>
        <end position="16"/>
    </location>
</feature>
<evidence type="ECO:0000256" key="6">
    <source>
        <dbReference type="SAM" id="Phobius"/>
    </source>
</evidence>
<proteinExistence type="inferred from homology"/>
<evidence type="ECO:0000256" key="5">
    <source>
        <dbReference type="SAM" id="MobiDB-lite"/>
    </source>
</evidence>
<feature type="transmembrane region" description="Helical" evidence="6">
    <location>
        <begin position="391"/>
        <end position="410"/>
    </location>
</feature>
<dbReference type="PIRSF" id="PIRSF005690">
    <property type="entry name" value="GerBA"/>
    <property type="match status" value="1"/>
</dbReference>
<keyword evidence="3 4" id="KW-0472">Membrane</keyword>